<dbReference type="PANTHER" id="PTHR24243:SF208">
    <property type="entry name" value="PYROKININ-1 RECEPTOR"/>
    <property type="match status" value="1"/>
</dbReference>
<organism evidence="10 11">
    <name type="scientific">Lymnaea stagnalis</name>
    <name type="common">Great pond snail</name>
    <name type="synonym">Helix stagnalis</name>
    <dbReference type="NCBI Taxonomy" id="6523"/>
    <lineage>
        <taxon>Eukaryota</taxon>
        <taxon>Metazoa</taxon>
        <taxon>Spiralia</taxon>
        <taxon>Lophotrochozoa</taxon>
        <taxon>Mollusca</taxon>
        <taxon>Gastropoda</taxon>
        <taxon>Heterobranchia</taxon>
        <taxon>Euthyneura</taxon>
        <taxon>Panpulmonata</taxon>
        <taxon>Hygrophila</taxon>
        <taxon>Lymnaeoidea</taxon>
        <taxon>Lymnaeidae</taxon>
        <taxon>Lymnaea</taxon>
    </lineage>
</organism>
<feature type="transmembrane region" description="Helical" evidence="8">
    <location>
        <begin position="134"/>
        <end position="153"/>
    </location>
</feature>
<sequence>MVSQAVLDIVLLVNLDVLGELVGLAGIVANIITLTVFVSEGFHDTVNISLTALAVSDLGALVTLQLYNVMVNPWFARADLPFLPLELQSLTAFYPHNYFTRVRGFITAFVAFERCLCVALPLKIKQILTKRVAVIFNVSVYSLMVLNVFPNYYMTYYDWKFVKSRNRTVFGILYRPNKDAVFAVSFLVTDLLVPVFAFFSVVVCTVVIVVTLHTKVAWRRSASSSSEVTGKGIPSKERKVMVMITTVSVIFIICFFPFSAILTARALVPGMSINGPYWNLVLLVGSVAFFMETVNCSISIIVYYRMSTKFRVRLRAIMGWDKGDIKK</sequence>
<keyword evidence="4" id="KW-0297">G-protein coupled receptor</keyword>
<dbReference type="EMBL" id="CAXITT010000217">
    <property type="protein sequence ID" value="CAL1536015.1"/>
    <property type="molecule type" value="Genomic_DNA"/>
</dbReference>
<evidence type="ECO:0000313" key="11">
    <source>
        <dbReference type="Proteomes" id="UP001497497"/>
    </source>
</evidence>
<comment type="subcellular location">
    <subcellularLocation>
        <location evidence="1">Membrane</location>
        <topology evidence="1">Multi-pass membrane protein</topology>
    </subcellularLocation>
</comment>
<evidence type="ECO:0000256" key="8">
    <source>
        <dbReference type="SAM" id="Phobius"/>
    </source>
</evidence>
<feature type="domain" description="G-protein coupled receptors family 1 profile" evidence="9">
    <location>
        <begin position="29"/>
        <end position="303"/>
    </location>
</feature>
<dbReference type="PRINTS" id="PR00237">
    <property type="entry name" value="GPCRRHODOPSN"/>
</dbReference>
<proteinExistence type="predicted"/>
<protein>
    <recommendedName>
        <fullName evidence="9">G-protein coupled receptors family 1 profile domain-containing protein</fullName>
    </recommendedName>
</protein>
<dbReference type="Proteomes" id="UP001497497">
    <property type="component" value="Unassembled WGS sequence"/>
</dbReference>
<dbReference type="Gene3D" id="1.20.1070.10">
    <property type="entry name" value="Rhodopsin 7-helix transmembrane proteins"/>
    <property type="match status" value="1"/>
</dbReference>
<keyword evidence="3 8" id="KW-1133">Transmembrane helix</keyword>
<evidence type="ECO:0000256" key="4">
    <source>
        <dbReference type="ARBA" id="ARBA00023040"/>
    </source>
</evidence>
<comment type="caution">
    <text evidence="10">The sequence shown here is derived from an EMBL/GenBank/DDBJ whole genome shotgun (WGS) entry which is preliminary data.</text>
</comment>
<evidence type="ECO:0000256" key="5">
    <source>
        <dbReference type="ARBA" id="ARBA00023136"/>
    </source>
</evidence>
<dbReference type="InterPro" id="IPR017452">
    <property type="entry name" value="GPCR_Rhodpsn_7TM"/>
</dbReference>
<reference evidence="10 11" key="1">
    <citation type="submission" date="2024-04" db="EMBL/GenBank/DDBJ databases">
        <authorList>
            <consortium name="Genoscope - CEA"/>
            <person name="William W."/>
        </authorList>
    </citation>
    <scope>NUCLEOTIDE SEQUENCE [LARGE SCALE GENOMIC DNA]</scope>
</reference>
<evidence type="ECO:0000256" key="2">
    <source>
        <dbReference type="ARBA" id="ARBA00022692"/>
    </source>
</evidence>
<accession>A0AAV2HPJ5</accession>
<keyword evidence="11" id="KW-1185">Reference proteome</keyword>
<feature type="transmembrane region" description="Helical" evidence="8">
    <location>
        <begin position="280"/>
        <end position="304"/>
    </location>
</feature>
<evidence type="ECO:0000256" key="7">
    <source>
        <dbReference type="ARBA" id="ARBA00023224"/>
    </source>
</evidence>
<dbReference type="SUPFAM" id="SSF81321">
    <property type="entry name" value="Family A G protein-coupled receptor-like"/>
    <property type="match status" value="1"/>
</dbReference>
<dbReference type="PANTHER" id="PTHR24243">
    <property type="entry name" value="G-PROTEIN COUPLED RECEPTOR"/>
    <property type="match status" value="1"/>
</dbReference>
<evidence type="ECO:0000256" key="3">
    <source>
        <dbReference type="ARBA" id="ARBA00022989"/>
    </source>
</evidence>
<keyword evidence="6" id="KW-0675">Receptor</keyword>
<name>A0AAV2HPJ5_LYMST</name>
<evidence type="ECO:0000256" key="1">
    <source>
        <dbReference type="ARBA" id="ARBA00004141"/>
    </source>
</evidence>
<feature type="transmembrane region" description="Helical" evidence="8">
    <location>
        <begin position="191"/>
        <end position="212"/>
    </location>
</feature>
<dbReference type="PROSITE" id="PS50262">
    <property type="entry name" value="G_PROTEIN_RECEP_F1_2"/>
    <property type="match status" value="1"/>
</dbReference>
<dbReference type="GO" id="GO:0005886">
    <property type="term" value="C:plasma membrane"/>
    <property type="evidence" value="ECO:0007669"/>
    <property type="project" value="TreeGrafter"/>
</dbReference>
<feature type="transmembrane region" description="Helical" evidence="8">
    <location>
        <begin position="21"/>
        <end position="39"/>
    </location>
</feature>
<keyword evidence="5 8" id="KW-0472">Membrane</keyword>
<dbReference type="InterPro" id="IPR000276">
    <property type="entry name" value="GPCR_Rhodpsn"/>
</dbReference>
<dbReference type="GO" id="GO:0004930">
    <property type="term" value="F:G protein-coupled receptor activity"/>
    <property type="evidence" value="ECO:0007669"/>
    <property type="project" value="UniProtKB-KW"/>
</dbReference>
<evidence type="ECO:0000259" key="9">
    <source>
        <dbReference type="PROSITE" id="PS50262"/>
    </source>
</evidence>
<dbReference type="AlphaFoldDB" id="A0AAV2HPJ5"/>
<evidence type="ECO:0000256" key="6">
    <source>
        <dbReference type="ARBA" id="ARBA00023170"/>
    </source>
</evidence>
<gene>
    <name evidence="10" type="ORF">GSLYS_00009928001</name>
</gene>
<feature type="transmembrane region" description="Helical" evidence="8">
    <location>
        <begin position="240"/>
        <end position="268"/>
    </location>
</feature>
<dbReference type="Pfam" id="PF00001">
    <property type="entry name" value="7tm_1"/>
    <property type="match status" value="1"/>
</dbReference>
<keyword evidence="7" id="KW-0807">Transducer</keyword>
<keyword evidence="2 8" id="KW-0812">Transmembrane</keyword>
<evidence type="ECO:0000313" key="10">
    <source>
        <dbReference type="EMBL" id="CAL1536015.1"/>
    </source>
</evidence>
<feature type="transmembrane region" description="Helical" evidence="8">
    <location>
        <begin position="46"/>
        <end position="67"/>
    </location>
</feature>